<dbReference type="SMART" id="SM00209">
    <property type="entry name" value="TSP1"/>
    <property type="match status" value="3"/>
</dbReference>
<dbReference type="GO" id="GO:0031012">
    <property type="term" value="C:extracellular matrix"/>
    <property type="evidence" value="ECO:0007669"/>
    <property type="project" value="TreeGrafter"/>
</dbReference>
<dbReference type="PANTHER" id="PTHR11311">
    <property type="entry name" value="SPONDIN"/>
    <property type="match status" value="1"/>
</dbReference>
<reference evidence="2" key="1">
    <citation type="journal article" date="2010" name="Science">
        <title>Plasticity of animal genome architecture unmasked by rapid evolution of a pelagic tunicate.</title>
        <authorList>
            <person name="Denoeud F."/>
            <person name="Henriet S."/>
            <person name="Mungpakdee S."/>
            <person name="Aury J.M."/>
            <person name="Da Silva C."/>
            <person name="Brinkmann H."/>
            <person name="Mikhaleva J."/>
            <person name="Olsen L.C."/>
            <person name="Jubin C."/>
            <person name="Canestro C."/>
            <person name="Bouquet J.M."/>
            <person name="Danks G."/>
            <person name="Poulain J."/>
            <person name="Campsteijn C."/>
            <person name="Adamski M."/>
            <person name="Cross I."/>
            <person name="Yadetie F."/>
            <person name="Muffato M."/>
            <person name="Louis A."/>
            <person name="Butcher S."/>
            <person name="Tsagkogeorga G."/>
            <person name="Konrad A."/>
            <person name="Singh S."/>
            <person name="Jensen M.F."/>
            <person name="Cong E.H."/>
            <person name="Eikeseth-Otteraa H."/>
            <person name="Noel B."/>
            <person name="Anthouard V."/>
            <person name="Porcel B.M."/>
            <person name="Kachouri-Lafond R."/>
            <person name="Nishino A."/>
            <person name="Ugolini M."/>
            <person name="Chourrout P."/>
            <person name="Nishida H."/>
            <person name="Aasland R."/>
            <person name="Huzurbazar S."/>
            <person name="Westhof E."/>
            <person name="Delsuc F."/>
            <person name="Lehrach H."/>
            <person name="Reinhardt R."/>
            <person name="Weissenbach J."/>
            <person name="Roy S.W."/>
            <person name="Artiguenave F."/>
            <person name="Postlethwait J.H."/>
            <person name="Manak J.R."/>
            <person name="Thompson E.M."/>
            <person name="Jaillon O."/>
            <person name="Du Pasquier L."/>
            <person name="Boudinot P."/>
            <person name="Liberles D.A."/>
            <person name="Volff J.N."/>
            <person name="Philippe H."/>
            <person name="Lenhard B."/>
            <person name="Roest Crollius H."/>
            <person name="Wincker P."/>
            <person name="Chourrout D."/>
        </authorList>
    </citation>
    <scope>NUCLEOTIDE SEQUENCE [LARGE SCALE GENOMIC DNA]</scope>
</reference>
<sequence>MNARRRFRKRCDANIRKCKINYGSPVCVCPKGYQLIGYSCRDINECLSSSTSQCESFQNCVNTDGGYYCSDNLTEKCSIKDGQCGIIDQSSKAGKYFSSKTTFSFPWLVVISGHVDRKLVSCLGAVISDGLYVIADFACTGNMKTSSMSVFRLSDKKRLNISFAYNSQEFDVLLVKLAQPMPGMTSCMPEGEHFNQYSQCVSVQLDNKDSFHMNSEYIVNSQTSCDSLSRKFTQLFNGRISGAICAGDSDVGSTCSISRSQSALFCKRCDSCAWSLAGFGKFYGSCSGSKSVRGFSAVENAEKWIRTFTPYQYSHRFEKCSVNKCCDKFSIESKVFEKQTGNFYKTSTSEFLFNLNGAWSNGMTLSGVSQQSFCPEDATWINPVGKKRITTKAKCDSQQKWTAWSSWSDCNCGFGGIGRTKTCLKAGTCSTDRVYQLKNESKEVCKSQKCPKCCSVINFQVAKINSADAIQPRTGHLIFHLTQDLQSGRPIYKSAEGKFFLAYTTGFWVVTDKIGSFDFFYFIEDSAFCPNDVRKGGWEIMVGMNSAADNRISSECMEIPIAHETAKSSSEVKAPATQIVSGCCANYVLTATAIDITIPSISEFSFDTTKPDAKHYNGPSGYKIFKYSSGSDDYFVIGTSANVHNAVCFAKYAAKSQCVDDTSFTWQCKTGGEWKDVTTVKLSCKPTSSPKVLTIQPEQCYSSNGCCCVLQLTGDLQETFTKDDEDSYCSDDKSLKLTLNDNYWVIRKNGKNMFYVKDNGNAECPNLASTKWKRKATQGWVDSTINISCKTADNHKMVPSKSTKTTPAPRKFDTFDYEGQEYTTTTAFDFTTTTGTTMTTTIWEESSQPWAPWSKCSSTCGGVQSRKRYDDEIATEWKPCGKACLIMSEWFEWSPCSEWCGFGVKRRRRVCSLDGKPSDGCSETAFEKQACYEQDCPLLSKLSNCCMFLSISGSSGPLDGSYRISGGNKEGLVYEHFESGFEIYKQQQKWNIGKALKRIDDAPLGKV</sequence>
<dbReference type="PROSITE" id="PS01187">
    <property type="entry name" value="EGF_CA"/>
    <property type="match status" value="1"/>
</dbReference>
<dbReference type="Gene3D" id="2.20.100.10">
    <property type="entry name" value="Thrombospondin type-1 (TSP1) repeat"/>
    <property type="match status" value="1"/>
</dbReference>
<keyword evidence="1" id="KW-1015">Disulfide bond</keyword>
<dbReference type="GO" id="GO:0005509">
    <property type="term" value="F:calcium ion binding"/>
    <property type="evidence" value="ECO:0007669"/>
    <property type="project" value="InterPro"/>
</dbReference>
<dbReference type="SUPFAM" id="SSF82895">
    <property type="entry name" value="TSP-1 type 1 repeat"/>
    <property type="match status" value="1"/>
</dbReference>
<dbReference type="InterPro" id="IPR018097">
    <property type="entry name" value="EGF_Ca-bd_CS"/>
</dbReference>
<dbReference type="CDD" id="cd00054">
    <property type="entry name" value="EGF_CA"/>
    <property type="match status" value="1"/>
</dbReference>
<name>E4YL06_OIKDI</name>
<dbReference type="Gene3D" id="2.10.25.10">
    <property type="entry name" value="Laminin"/>
    <property type="match status" value="1"/>
</dbReference>
<evidence type="ECO:0008006" key="3">
    <source>
        <dbReference type="Google" id="ProtNLM"/>
    </source>
</evidence>
<dbReference type="Proteomes" id="UP000011014">
    <property type="component" value="Unassembled WGS sequence"/>
</dbReference>
<dbReference type="InterPro" id="IPR000884">
    <property type="entry name" value="TSP1_rpt"/>
</dbReference>
<dbReference type="InterPro" id="IPR009003">
    <property type="entry name" value="Peptidase_S1_PA"/>
</dbReference>
<dbReference type="InterPro" id="IPR036383">
    <property type="entry name" value="TSP1_rpt_sf"/>
</dbReference>
<dbReference type="PROSITE" id="PS50092">
    <property type="entry name" value="TSP1"/>
    <property type="match status" value="3"/>
</dbReference>
<gene>
    <name evidence="2" type="ORF">GSOID_T00028650001</name>
</gene>
<protein>
    <recommendedName>
        <fullName evidence="3">EGF-like domain-containing protein</fullName>
    </recommendedName>
</protein>
<evidence type="ECO:0000313" key="2">
    <source>
        <dbReference type="EMBL" id="CBY36167.1"/>
    </source>
</evidence>
<dbReference type="EMBL" id="FN654732">
    <property type="protein sequence ID" value="CBY36167.1"/>
    <property type="molecule type" value="Genomic_DNA"/>
</dbReference>
<proteinExistence type="predicted"/>
<accession>E4YL06</accession>
<dbReference type="InterPro" id="IPR051418">
    <property type="entry name" value="Spondin/Thrombospondin_T1"/>
</dbReference>
<dbReference type="Pfam" id="PF00090">
    <property type="entry name" value="TSP_1"/>
    <property type="match status" value="3"/>
</dbReference>
<evidence type="ECO:0000256" key="1">
    <source>
        <dbReference type="ARBA" id="ARBA00023157"/>
    </source>
</evidence>
<organism evidence="2">
    <name type="scientific">Oikopleura dioica</name>
    <name type="common">Tunicate</name>
    <dbReference type="NCBI Taxonomy" id="34765"/>
    <lineage>
        <taxon>Eukaryota</taxon>
        <taxon>Metazoa</taxon>
        <taxon>Chordata</taxon>
        <taxon>Tunicata</taxon>
        <taxon>Appendicularia</taxon>
        <taxon>Copelata</taxon>
        <taxon>Oikopleuridae</taxon>
        <taxon>Oikopleura</taxon>
    </lineage>
</organism>
<dbReference type="PANTHER" id="PTHR11311:SF15">
    <property type="entry name" value="SPONDIN-2"/>
    <property type="match status" value="1"/>
</dbReference>
<dbReference type="GO" id="GO:0007155">
    <property type="term" value="P:cell adhesion"/>
    <property type="evidence" value="ECO:0007669"/>
    <property type="project" value="TreeGrafter"/>
</dbReference>
<dbReference type="AlphaFoldDB" id="E4YL06"/>
<dbReference type="SUPFAM" id="SSF50494">
    <property type="entry name" value="Trypsin-like serine proteases"/>
    <property type="match status" value="1"/>
</dbReference>